<accession>A0A3A4NCW7</accession>
<sequence length="60" mass="6939">MQHESKIIWNFRLRPKKRLFTAHPGVDKPSEMLYTDIASRKASAIMNAPFAVQNRRKKGA</sequence>
<dbReference type="Proteomes" id="UP000265882">
    <property type="component" value="Unassembled WGS sequence"/>
</dbReference>
<reference evidence="1 2" key="1">
    <citation type="journal article" date="2017" name="ISME J.">
        <title>Energy and carbon metabolisms in a deep terrestrial subsurface fluid microbial community.</title>
        <authorList>
            <person name="Momper L."/>
            <person name="Jungbluth S.P."/>
            <person name="Lee M.D."/>
            <person name="Amend J.P."/>
        </authorList>
    </citation>
    <scope>NUCLEOTIDE SEQUENCE [LARGE SCALE GENOMIC DNA]</scope>
    <source>
        <strain evidence="1">SURF_5</strain>
    </source>
</reference>
<comment type="caution">
    <text evidence="1">The sequence shown here is derived from an EMBL/GenBank/DDBJ whole genome shotgun (WGS) entry which is preliminary data.</text>
</comment>
<name>A0A3A4NCW7_ABYX5</name>
<evidence type="ECO:0000313" key="1">
    <source>
        <dbReference type="EMBL" id="RJP14570.1"/>
    </source>
</evidence>
<organism evidence="1 2">
    <name type="scientific">Abyssobacteria bacterium (strain SURF_5)</name>
    <dbReference type="NCBI Taxonomy" id="2093360"/>
    <lineage>
        <taxon>Bacteria</taxon>
        <taxon>Pseudomonadati</taxon>
        <taxon>Candidatus Hydrogenedentota</taxon>
        <taxon>Candidatus Abyssobacteria</taxon>
    </lineage>
</organism>
<proteinExistence type="predicted"/>
<dbReference type="EMBL" id="QZKU01000143">
    <property type="protein sequence ID" value="RJP14570.1"/>
    <property type="molecule type" value="Genomic_DNA"/>
</dbReference>
<gene>
    <name evidence="1" type="ORF">C4520_21440</name>
</gene>
<protein>
    <submittedName>
        <fullName evidence="1">Uncharacterized protein</fullName>
    </submittedName>
</protein>
<dbReference type="AlphaFoldDB" id="A0A3A4NCW7"/>
<evidence type="ECO:0000313" key="2">
    <source>
        <dbReference type="Proteomes" id="UP000265882"/>
    </source>
</evidence>